<dbReference type="InterPro" id="IPR041916">
    <property type="entry name" value="Anti_sigma_zinc_sf"/>
</dbReference>
<protein>
    <recommendedName>
        <fullName evidence="10">Regulator of SigK</fullName>
    </recommendedName>
    <alternativeName>
        <fullName evidence="9">Sigma-K anti-sigma factor RskA</fullName>
    </alternativeName>
</protein>
<keyword evidence="8" id="KW-0804">Transcription</keyword>
<evidence type="ECO:0000313" key="14">
    <source>
        <dbReference type="EMBL" id="MCR6490760.1"/>
    </source>
</evidence>
<keyword evidence="4 11" id="KW-0812">Transmembrane</keyword>
<evidence type="ECO:0000256" key="4">
    <source>
        <dbReference type="ARBA" id="ARBA00022692"/>
    </source>
</evidence>
<accession>A0A9X2NP32</accession>
<gene>
    <name evidence="14" type="ORF">M8542_49010</name>
</gene>
<keyword evidence="7 11" id="KW-0472">Membrane</keyword>
<proteinExistence type="predicted"/>
<dbReference type="GO" id="GO:0006417">
    <property type="term" value="P:regulation of translation"/>
    <property type="evidence" value="ECO:0007669"/>
    <property type="project" value="TreeGrafter"/>
</dbReference>
<evidence type="ECO:0000256" key="3">
    <source>
        <dbReference type="ARBA" id="ARBA00022475"/>
    </source>
</evidence>
<dbReference type="InterPro" id="IPR053877">
    <property type="entry name" value="RskA_N"/>
</dbReference>
<dbReference type="Gene3D" id="1.10.10.1320">
    <property type="entry name" value="Anti-sigma factor, zinc-finger domain"/>
    <property type="match status" value="1"/>
</dbReference>
<sequence length="233" mass="23983">MTTAEVHTLTGAYVLDAVTDLERAAFTRHLADCPTCGREVAEFRETAARLGMAMATAPDTRLRSRVLTEITATRQIPPSVTTETRSPRSWRTRTFGLVAGVAAAAAVLFGGISIGSLQSDPAPTAQVAVSDAPDANVLRADGTGGGSAVVTISRQRGQALIATQDLPPLDAGHSYQVWVIGSRGAQSAGLLHAGSGILTVPLPADADRVGITTEPTAGSPQPTTPAVIRVPLA</sequence>
<evidence type="ECO:0000256" key="7">
    <source>
        <dbReference type="ARBA" id="ARBA00023136"/>
    </source>
</evidence>
<dbReference type="Proteomes" id="UP001144096">
    <property type="component" value="Unassembled WGS sequence"/>
</dbReference>
<dbReference type="GO" id="GO:0005886">
    <property type="term" value="C:plasma membrane"/>
    <property type="evidence" value="ECO:0007669"/>
    <property type="project" value="UniProtKB-SubCell"/>
</dbReference>
<evidence type="ECO:0000256" key="8">
    <source>
        <dbReference type="ARBA" id="ARBA00023163"/>
    </source>
</evidence>
<dbReference type="EMBL" id="JAMXQV010000055">
    <property type="protein sequence ID" value="MCR6490760.1"/>
    <property type="molecule type" value="Genomic_DNA"/>
</dbReference>
<evidence type="ECO:0000256" key="1">
    <source>
        <dbReference type="ARBA" id="ARBA00004167"/>
    </source>
</evidence>
<feature type="transmembrane region" description="Helical" evidence="11">
    <location>
        <begin position="95"/>
        <end position="117"/>
    </location>
</feature>
<evidence type="ECO:0000259" key="13">
    <source>
        <dbReference type="Pfam" id="PF22618"/>
    </source>
</evidence>
<evidence type="ECO:0000256" key="2">
    <source>
        <dbReference type="ARBA" id="ARBA00004236"/>
    </source>
</evidence>
<evidence type="ECO:0000256" key="11">
    <source>
        <dbReference type="SAM" id="Phobius"/>
    </source>
</evidence>
<dbReference type="AlphaFoldDB" id="A0A9X2NP32"/>
<keyword evidence="15" id="KW-1185">Reference proteome</keyword>
<evidence type="ECO:0000256" key="10">
    <source>
        <dbReference type="ARBA" id="ARBA00030803"/>
    </source>
</evidence>
<feature type="domain" description="Anti-sigma-K factor RskA N-terminal" evidence="13">
    <location>
        <begin position="7"/>
        <end position="48"/>
    </location>
</feature>
<dbReference type="RefSeq" id="WP_257927333.1">
    <property type="nucleotide sequence ID" value="NZ_JAMXQV010000055.1"/>
</dbReference>
<evidence type="ECO:0000259" key="12">
    <source>
        <dbReference type="Pfam" id="PF10099"/>
    </source>
</evidence>
<organism evidence="14 15">
    <name type="scientific">Amycolatopsis iheyensis</name>
    <dbReference type="NCBI Taxonomy" id="2945988"/>
    <lineage>
        <taxon>Bacteria</taxon>
        <taxon>Bacillati</taxon>
        <taxon>Actinomycetota</taxon>
        <taxon>Actinomycetes</taxon>
        <taxon>Pseudonocardiales</taxon>
        <taxon>Pseudonocardiaceae</taxon>
        <taxon>Amycolatopsis</taxon>
    </lineage>
</organism>
<dbReference type="GO" id="GO:0016989">
    <property type="term" value="F:sigma factor antagonist activity"/>
    <property type="evidence" value="ECO:0007669"/>
    <property type="project" value="TreeGrafter"/>
</dbReference>
<dbReference type="Pfam" id="PF22618">
    <property type="entry name" value="RskA_N"/>
    <property type="match status" value="1"/>
</dbReference>
<evidence type="ECO:0000256" key="5">
    <source>
        <dbReference type="ARBA" id="ARBA00022989"/>
    </source>
</evidence>
<reference evidence="14" key="1">
    <citation type="submission" date="2022-06" db="EMBL/GenBank/DDBJ databases">
        <title>Amycolatopsis iheyaensis sp. nov., a new species of the genus Amycolatopsis isolated from soil in Iheya island, Japan.</title>
        <authorList>
            <person name="Ngamcharungchit C."/>
            <person name="Kanto H."/>
            <person name="Take A."/>
            <person name="Intra B."/>
            <person name="Matsumoto A."/>
            <person name="Panbangred W."/>
            <person name="Inahashi Y."/>
        </authorList>
    </citation>
    <scope>NUCLEOTIDE SEQUENCE</scope>
    <source>
        <strain evidence="14">OK19-0408</strain>
    </source>
</reference>
<dbReference type="PANTHER" id="PTHR37461">
    <property type="entry name" value="ANTI-SIGMA-K FACTOR RSKA"/>
    <property type="match status" value="1"/>
</dbReference>
<keyword evidence="5 11" id="KW-1133">Transmembrane helix</keyword>
<name>A0A9X2NP32_9PSEU</name>
<comment type="caution">
    <text evidence="14">The sequence shown here is derived from an EMBL/GenBank/DDBJ whole genome shotgun (WGS) entry which is preliminary data.</text>
</comment>
<keyword evidence="3" id="KW-1003">Cell membrane</keyword>
<keyword evidence="6" id="KW-0805">Transcription regulation</keyword>
<dbReference type="Pfam" id="PF10099">
    <property type="entry name" value="RskA_C"/>
    <property type="match status" value="1"/>
</dbReference>
<evidence type="ECO:0000256" key="9">
    <source>
        <dbReference type="ARBA" id="ARBA00029829"/>
    </source>
</evidence>
<evidence type="ECO:0000313" key="15">
    <source>
        <dbReference type="Proteomes" id="UP001144096"/>
    </source>
</evidence>
<dbReference type="InterPro" id="IPR051474">
    <property type="entry name" value="Anti-sigma-K/W_factor"/>
</dbReference>
<feature type="domain" description="Anti-sigma K factor RskA C-terminal" evidence="12">
    <location>
        <begin position="99"/>
        <end position="225"/>
    </location>
</feature>
<evidence type="ECO:0000256" key="6">
    <source>
        <dbReference type="ARBA" id="ARBA00023015"/>
    </source>
</evidence>
<dbReference type="PANTHER" id="PTHR37461:SF1">
    <property type="entry name" value="ANTI-SIGMA-K FACTOR RSKA"/>
    <property type="match status" value="1"/>
</dbReference>
<comment type="subcellular location">
    <subcellularLocation>
        <location evidence="2">Cell membrane</location>
    </subcellularLocation>
    <subcellularLocation>
        <location evidence="1">Membrane</location>
        <topology evidence="1">Single-pass membrane protein</topology>
    </subcellularLocation>
</comment>
<dbReference type="InterPro" id="IPR018764">
    <property type="entry name" value="RskA_C"/>
</dbReference>